<dbReference type="Proteomes" id="UP000238701">
    <property type="component" value="Unassembled WGS sequence"/>
</dbReference>
<dbReference type="InterPro" id="IPR009057">
    <property type="entry name" value="Homeodomain-like_sf"/>
</dbReference>
<dbReference type="AlphaFoldDB" id="A0A2U3JZE0"/>
<dbReference type="EMBL" id="OMOD01000010">
    <property type="protein sequence ID" value="SPF32650.1"/>
    <property type="molecule type" value="Genomic_DNA"/>
</dbReference>
<keyword evidence="4" id="KW-0804">Transcription</keyword>
<protein>
    <submittedName>
        <fullName evidence="7">Acetoacetate metabolism regulatory protein AtoC</fullName>
    </submittedName>
</protein>
<name>A0A2U3JZE0_9BACT</name>
<feature type="domain" description="Sigma-54 factor interaction" evidence="6">
    <location>
        <begin position="22"/>
        <end position="251"/>
    </location>
</feature>
<dbReference type="Gene3D" id="1.10.10.60">
    <property type="entry name" value="Homeodomain-like"/>
    <property type="match status" value="1"/>
</dbReference>
<dbReference type="GO" id="GO:0043565">
    <property type="term" value="F:sequence-specific DNA binding"/>
    <property type="evidence" value="ECO:0007669"/>
    <property type="project" value="InterPro"/>
</dbReference>
<reference evidence="8" key="1">
    <citation type="submission" date="2018-02" db="EMBL/GenBank/DDBJ databases">
        <authorList>
            <person name="Hausmann B."/>
        </authorList>
    </citation>
    <scope>NUCLEOTIDE SEQUENCE [LARGE SCALE GENOMIC DNA]</scope>
    <source>
        <strain evidence="8">Peat soil MAG SbA1</strain>
    </source>
</reference>
<dbReference type="InterPro" id="IPR027417">
    <property type="entry name" value="P-loop_NTPase"/>
</dbReference>
<evidence type="ECO:0000256" key="3">
    <source>
        <dbReference type="ARBA" id="ARBA00023015"/>
    </source>
</evidence>
<dbReference type="InterPro" id="IPR002078">
    <property type="entry name" value="Sigma_54_int"/>
</dbReference>
<dbReference type="InterPro" id="IPR003593">
    <property type="entry name" value="AAA+_ATPase"/>
</dbReference>
<dbReference type="InterPro" id="IPR002197">
    <property type="entry name" value="HTH_Fis"/>
</dbReference>
<evidence type="ECO:0000313" key="8">
    <source>
        <dbReference type="Proteomes" id="UP000238701"/>
    </source>
</evidence>
<feature type="region of interest" description="Disordered" evidence="5">
    <location>
        <begin position="336"/>
        <end position="357"/>
    </location>
</feature>
<dbReference type="PANTHER" id="PTHR32071:SF57">
    <property type="entry name" value="C4-DICARBOXYLATE TRANSPORT TRANSCRIPTIONAL REGULATORY PROTEIN DCTD"/>
    <property type="match status" value="1"/>
</dbReference>
<dbReference type="GO" id="GO:0006355">
    <property type="term" value="P:regulation of DNA-templated transcription"/>
    <property type="evidence" value="ECO:0007669"/>
    <property type="project" value="InterPro"/>
</dbReference>
<dbReference type="PRINTS" id="PR01590">
    <property type="entry name" value="HTHFIS"/>
</dbReference>
<organism evidence="7 8">
    <name type="scientific">Candidatus Sulfotelmatobacter kueseliae</name>
    <dbReference type="NCBI Taxonomy" id="2042962"/>
    <lineage>
        <taxon>Bacteria</taxon>
        <taxon>Pseudomonadati</taxon>
        <taxon>Acidobacteriota</taxon>
        <taxon>Terriglobia</taxon>
        <taxon>Terriglobales</taxon>
        <taxon>Candidatus Korobacteraceae</taxon>
        <taxon>Candidatus Sulfotelmatobacter</taxon>
    </lineage>
</organism>
<evidence type="ECO:0000259" key="6">
    <source>
        <dbReference type="PROSITE" id="PS50045"/>
    </source>
</evidence>
<dbReference type="SUPFAM" id="SSF52540">
    <property type="entry name" value="P-loop containing nucleoside triphosphate hydrolases"/>
    <property type="match status" value="1"/>
</dbReference>
<dbReference type="PANTHER" id="PTHR32071">
    <property type="entry name" value="TRANSCRIPTIONAL REGULATORY PROTEIN"/>
    <property type="match status" value="1"/>
</dbReference>
<dbReference type="SMART" id="SM00382">
    <property type="entry name" value="AAA"/>
    <property type="match status" value="1"/>
</dbReference>
<dbReference type="GO" id="GO:0005524">
    <property type="term" value="F:ATP binding"/>
    <property type="evidence" value="ECO:0007669"/>
    <property type="project" value="UniProtKB-KW"/>
</dbReference>
<evidence type="ECO:0000256" key="1">
    <source>
        <dbReference type="ARBA" id="ARBA00022741"/>
    </source>
</evidence>
<keyword evidence="3" id="KW-0805">Transcription regulation</keyword>
<dbReference type="Pfam" id="PF00158">
    <property type="entry name" value="Sigma54_activat"/>
    <property type="match status" value="1"/>
</dbReference>
<dbReference type="SUPFAM" id="SSF46689">
    <property type="entry name" value="Homeodomain-like"/>
    <property type="match status" value="1"/>
</dbReference>
<evidence type="ECO:0000256" key="2">
    <source>
        <dbReference type="ARBA" id="ARBA00022840"/>
    </source>
</evidence>
<sequence>MTTSSVSSLVQPLGEMPPEAIVFGRGEAMQSVRDRLSKLAGANVPVLIQGESGTGKDIIARMIHAASPWRTGPWVKVNCPAIPGTLLESELFGYEKGAFTGAYGVKPGRVEMAHRGTLFLDEISELDLALQSKLLQLLQDGQFCRIGAQEDKKVEVRVVCATNRKLEQEVENGAFRSDLFYRINVVNLYLPPLRERAADIPDLFAYFLDYHNRKYNCRAKPLSGEIMAVLLKYHWPGNIRELENLVKRYVILGNEEVVLADLAPREPDFFNTDIPVDGQISLKKLTRQVVRELERKVILKVLQNHHWNRKQAARALSISYRALLYKIRDAGLPSNRAVKRSQADDLKPADDQAQPGG</sequence>
<dbReference type="CDD" id="cd00009">
    <property type="entry name" value="AAA"/>
    <property type="match status" value="1"/>
</dbReference>
<dbReference type="PROSITE" id="PS00688">
    <property type="entry name" value="SIGMA54_INTERACT_3"/>
    <property type="match status" value="1"/>
</dbReference>
<gene>
    <name evidence="7" type="ORF">SBA1_1070010</name>
</gene>
<dbReference type="InterPro" id="IPR025944">
    <property type="entry name" value="Sigma_54_int_dom_CS"/>
</dbReference>
<evidence type="ECO:0000313" key="7">
    <source>
        <dbReference type="EMBL" id="SPF32650.1"/>
    </source>
</evidence>
<dbReference type="InterPro" id="IPR025662">
    <property type="entry name" value="Sigma_54_int_dom_ATP-bd_1"/>
</dbReference>
<dbReference type="PROSITE" id="PS00675">
    <property type="entry name" value="SIGMA54_INTERACT_1"/>
    <property type="match status" value="1"/>
</dbReference>
<dbReference type="InterPro" id="IPR058031">
    <property type="entry name" value="AAA_lid_NorR"/>
</dbReference>
<dbReference type="Gene3D" id="1.10.8.60">
    <property type="match status" value="1"/>
</dbReference>
<dbReference type="Gene3D" id="3.40.50.300">
    <property type="entry name" value="P-loop containing nucleotide triphosphate hydrolases"/>
    <property type="match status" value="1"/>
</dbReference>
<keyword evidence="2" id="KW-0067">ATP-binding</keyword>
<dbReference type="PROSITE" id="PS50045">
    <property type="entry name" value="SIGMA54_INTERACT_4"/>
    <property type="match status" value="1"/>
</dbReference>
<proteinExistence type="predicted"/>
<evidence type="ECO:0000256" key="5">
    <source>
        <dbReference type="SAM" id="MobiDB-lite"/>
    </source>
</evidence>
<evidence type="ECO:0000256" key="4">
    <source>
        <dbReference type="ARBA" id="ARBA00023163"/>
    </source>
</evidence>
<dbReference type="FunFam" id="3.40.50.300:FF:000006">
    <property type="entry name" value="DNA-binding transcriptional regulator NtrC"/>
    <property type="match status" value="1"/>
</dbReference>
<dbReference type="Pfam" id="PF02954">
    <property type="entry name" value="HTH_8"/>
    <property type="match status" value="1"/>
</dbReference>
<dbReference type="Pfam" id="PF25601">
    <property type="entry name" value="AAA_lid_14"/>
    <property type="match status" value="1"/>
</dbReference>
<keyword evidence="1" id="KW-0547">Nucleotide-binding</keyword>
<feature type="compositionally biased region" description="Basic and acidic residues" evidence="5">
    <location>
        <begin position="341"/>
        <end position="350"/>
    </location>
</feature>
<accession>A0A2U3JZE0</accession>